<feature type="coiled-coil region" evidence="1">
    <location>
        <begin position="34"/>
        <end position="108"/>
    </location>
</feature>
<keyword evidence="5" id="KW-1185">Reference proteome</keyword>
<feature type="transmembrane region" description="Helical" evidence="3">
    <location>
        <begin position="223"/>
        <end position="243"/>
    </location>
</feature>
<feature type="transmembrane region" description="Helical" evidence="3">
    <location>
        <begin position="292"/>
        <end position="314"/>
    </location>
</feature>
<keyword evidence="1" id="KW-0175">Coiled coil</keyword>
<evidence type="ECO:0000313" key="5">
    <source>
        <dbReference type="Proteomes" id="UP000720508"/>
    </source>
</evidence>
<feature type="compositionally biased region" description="Polar residues" evidence="2">
    <location>
        <begin position="199"/>
        <end position="212"/>
    </location>
</feature>
<reference evidence="4 5" key="1">
    <citation type="submission" date="2021-06" db="EMBL/GenBank/DDBJ databases">
        <authorList>
            <person name="Pan X."/>
        </authorList>
    </citation>
    <scope>NUCLEOTIDE SEQUENCE [LARGE SCALE GENOMIC DNA]</scope>
    <source>
        <strain evidence="4 5">4503</strain>
    </source>
</reference>
<keyword evidence="3" id="KW-0812">Transmembrane</keyword>
<proteinExistence type="predicted"/>
<evidence type="ECO:0000313" key="4">
    <source>
        <dbReference type="EMBL" id="MBU3862904.1"/>
    </source>
</evidence>
<protein>
    <submittedName>
        <fullName evidence="4">Uncharacterized protein</fullName>
    </submittedName>
</protein>
<organism evidence="4 5">
    <name type="scientific">Streptomyces niphimycinicus</name>
    <dbReference type="NCBI Taxonomy" id="2842201"/>
    <lineage>
        <taxon>Bacteria</taxon>
        <taxon>Bacillati</taxon>
        <taxon>Actinomycetota</taxon>
        <taxon>Actinomycetes</taxon>
        <taxon>Kitasatosporales</taxon>
        <taxon>Streptomycetaceae</taxon>
        <taxon>Streptomyces</taxon>
    </lineage>
</organism>
<keyword evidence="3" id="KW-0472">Membrane</keyword>
<dbReference type="EMBL" id="JAHLEM010000015">
    <property type="protein sequence ID" value="MBU3862904.1"/>
    <property type="molecule type" value="Genomic_DNA"/>
</dbReference>
<gene>
    <name evidence="4" type="ORF">KN815_01910</name>
</gene>
<evidence type="ECO:0000256" key="2">
    <source>
        <dbReference type="SAM" id="MobiDB-lite"/>
    </source>
</evidence>
<accession>A0ABS6C7Q5</accession>
<feature type="compositionally biased region" description="Basic and acidic residues" evidence="2">
    <location>
        <begin position="153"/>
        <end position="171"/>
    </location>
</feature>
<dbReference type="Proteomes" id="UP000720508">
    <property type="component" value="Unassembled WGS sequence"/>
</dbReference>
<evidence type="ECO:0000256" key="1">
    <source>
        <dbReference type="SAM" id="Coils"/>
    </source>
</evidence>
<sequence>MHVNLNVSGDQDGSGHLGLRVTPEAAQQHTQYVIEKLTLAVEHFRRRCEELEDEACRARMEGRREALREVEQKLRDAEWRVMQAQAMKKQAEQERERLEALLARSRYRAAAASRQPAQGVAAPDDQRVFETVLASADDELQLIREELRTLADDLRGSEERPDGGRVVRGETEPAPPVVPDRAPEVATGTSIGSPAPGTPRSQARAVTSTSQRATRTLGRGRRFLGRLFFVSAGLPMPVAGAAIRATFSHEPGVAVIWRVLFPVSAVLLVTMAAALLLLFARLAYAWGQDEGTHSLSCAVHAIVGIVTCLVGMALTPDALPLLADCGRLFAEYLGPL</sequence>
<dbReference type="RefSeq" id="WP_216339529.1">
    <property type="nucleotide sequence ID" value="NZ_JAHLEM010000015.1"/>
</dbReference>
<keyword evidence="3" id="KW-1133">Transmembrane helix</keyword>
<feature type="transmembrane region" description="Helical" evidence="3">
    <location>
        <begin position="255"/>
        <end position="280"/>
    </location>
</feature>
<evidence type="ECO:0000256" key="3">
    <source>
        <dbReference type="SAM" id="Phobius"/>
    </source>
</evidence>
<name>A0ABS6C7Q5_9ACTN</name>
<comment type="caution">
    <text evidence="4">The sequence shown here is derived from an EMBL/GenBank/DDBJ whole genome shotgun (WGS) entry which is preliminary data.</text>
</comment>
<feature type="region of interest" description="Disordered" evidence="2">
    <location>
        <begin position="153"/>
        <end position="212"/>
    </location>
</feature>